<keyword evidence="5" id="KW-0347">Helicase</keyword>
<dbReference type="GO" id="GO:0000462">
    <property type="term" value="P:maturation of SSU-rRNA from tricistronic rRNA transcript (SSU-rRNA, 5.8S rRNA, LSU-rRNA)"/>
    <property type="evidence" value="ECO:0007669"/>
    <property type="project" value="TreeGrafter"/>
</dbReference>
<dbReference type="FunFam" id="1.20.120.1080:FF:000021">
    <property type="entry name" value="ATP-dependent RNA helicase DEAH13"/>
    <property type="match status" value="1"/>
</dbReference>
<dbReference type="SMART" id="SM00490">
    <property type="entry name" value="HELICc"/>
    <property type="match status" value="1"/>
</dbReference>
<dbReference type="GO" id="GO:0016787">
    <property type="term" value="F:hydrolase activity"/>
    <property type="evidence" value="ECO:0007669"/>
    <property type="project" value="UniProtKB-KW"/>
</dbReference>
<feature type="domain" description="Helicase C-terminal" evidence="10">
    <location>
        <begin position="642"/>
        <end position="825"/>
    </location>
</feature>
<evidence type="ECO:0000313" key="12">
    <source>
        <dbReference type="Proteomes" id="UP001457282"/>
    </source>
</evidence>
<protein>
    <recommendedName>
        <fullName evidence="2">RNA helicase</fullName>
        <ecNumber evidence="2">3.6.4.13</ecNumber>
    </recommendedName>
</protein>
<feature type="compositionally biased region" description="Basic residues" evidence="8">
    <location>
        <begin position="41"/>
        <end position="56"/>
    </location>
</feature>
<dbReference type="FunFam" id="3.40.50.300:FF:000637">
    <property type="entry name" value="ATP-dependent RNA helicase DHX37/DHR1"/>
    <property type="match status" value="1"/>
</dbReference>
<dbReference type="Pfam" id="PF21010">
    <property type="entry name" value="HA2_C"/>
    <property type="match status" value="1"/>
</dbReference>
<feature type="region of interest" description="Disordered" evidence="8">
    <location>
        <begin position="1"/>
        <end position="58"/>
    </location>
</feature>
<dbReference type="InterPro" id="IPR014001">
    <property type="entry name" value="Helicase_ATP-bd"/>
</dbReference>
<evidence type="ECO:0000256" key="7">
    <source>
        <dbReference type="ARBA" id="ARBA00047984"/>
    </source>
</evidence>
<evidence type="ECO:0000259" key="10">
    <source>
        <dbReference type="PROSITE" id="PS51194"/>
    </source>
</evidence>
<dbReference type="InterPro" id="IPR002464">
    <property type="entry name" value="DNA/RNA_helicase_DEAH_CS"/>
</dbReference>
<dbReference type="GO" id="GO:0003723">
    <property type="term" value="F:RNA binding"/>
    <property type="evidence" value="ECO:0007669"/>
    <property type="project" value="TreeGrafter"/>
</dbReference>
<dbReference type="Pfam" id="PF07717">
    <property type="entry name" value="OB_NTP_bind"/>
    <property type="match status" value="1"/>
</dbReference>
<dbReference type="GO" id="GO:0005730">
    <property type="term" value="C:nucleolus"/>
    <property type="evidence" value="ECO:0007669"/>
    <property type="project" value="TreeGrafter"/>
</dbReference>
<evidence type="ECO:0000256" key="3">
    <source>
        <dbReference type="ARBA" id="ARBA00022741"/>
    </source>
</evidence>
<comment type="caution">
    <text evidence="11">The sequence shown here is derived from an EMBL/GenBank/DDBJ whole genome shotgun (WGS) entry which is preliminary data.</text>
</comment>
<evidence type="ECO:0000256" key="4">
    <source>
        <dbReference type="ARBA" id="ARBA00022801"/>
    </source>
</evidence>
<dbReference type="PANTHER" id="PTHR18934">
    <property type="entry name" value="ATP-DEPENDENT RNA HELICASE"/>
    <property type="match status" value="1"/>
</dbReference>
<dbReference type="InterPro" id="IPR048333">
    <property type="entry name" value="HA2_WH"/>
</dbReference>
<dbReference type="Pfam" id="PF23362">
    <property type="entry name" value="DHX37_C"/>
    <property type="match status" value="1"/>
</dbReference>
<accession>A0AAW1X975</accession>
<evidence type="ECO:0000256" key="6">
    <source>
        <dbReference type="ARBA" id="ARBA00022840"/>
    </source>
</evidence>
<comment type="similarity">
    <text evidence="1">Belongs to the DEAD box helicase family. DEAH subfamily.</text>
</comment>
<dbReference type="PROSITE" id="PS00690">
    <property type="entry name" value="DEAH_ATP_HELICASE"/>
    <property type="match status" value="1"/>
</dbReference>
<dbReference type="EC" id="3.6.4.13" evidence="2"/>
<dbReference type="InterPro" id="IPR027417">
    <property type="entry name" value="P-loop_NTPase"/>
</dbReference>
<comment type="catalytic activity">
    <reaction evidence="7">
        <text>ATP + H2O = ADP + phosphate + H(+)</text>
        <dbReference type="Rhea" id="RHEA:13065"/>
        <dbReference type="ChEBI" id="CHEBI:15377"/>
        <dbReference type="ChEBI" id="CHEBI:15378"/>
        <dbReference type="ChEBI" id="CHEBI:30616"/>
        <dbReference type="ChEBI" id="CHEBI:43474"/>
        <dbReference type="ChEBI" id="CHEBI:456216"/>
        <dbReference type="EC" id="3.6.4.13"/>
    </reaction>
</comment>
<organism evidence="11 12">
    <name type="scientific">Rubus argutus</name>
    <name type="common">Southern blackberry</name>
    <dbReference type="NCBI Taxonomy" id="59490"/>
    <lineage>
        <taxon>Eukaryota</taxon>
        <taxon>Viridiplantae</taxon>
        <taxon>Streptophyta</taxon>
        <taxon>Embryophyta</taxon>
        <taxon>Tracheophyta</taxon>
        <taxon>Spermatophyta</taxon>
        <taxon>Magnoliopsida</taxon>
        <taxon>eudicotyledons</taxon>
        <taxon>Gunneridae</taxon>
        <taxon>Pentapetalae</taxon>
        <taxon>rosids</taxon>
        <taxon>fabids</taxon>
        <taxon>Rosales</taxon>
        <taxon>Rosaceae</taxon>
        <taxon>Rosoideae</taxon>
        <taxon>Rosoideae incertae sedis</taxon>
        <taxon>Rubus</taxon>
    </lineage>
</organism>
<evidence type="ECO:0000256" key="8">
    <source>
        <dbReference type="SAM" id="MobiDB-lite"/>
    </source>
</evidence>
<feature type="compositionally biased region" description="Basic and acidic residues" evidence="8">
    <location>
        <begin position="139"/>
        <end position="151"/>
    </location>
</feature>
<dbReference type="InterPro" id="IPR007502">
    <property type="entry name" value="Helicase-assoc_dom"/>
</dbReference>
<dbReference type="InterPro" id="IPR011545">
    <property type="entry name" value="DEAD/DEAH_box_helicase_dom"/>
</dbReference>
<feature type="domain" description="Helicase ATP-binding" evidence="9">
    <location>
        <begin position="283"/>
        <end position="475"/>
    </location>
</feature>
<keyword evidence="4" id="KW-0378">Hydrolase</keyword>
<dbReference type="Proteomes" id="UP001457282">
    <property type="component" value="Unassembled WGS sequence"/>
</dbReference>
<dbReference type="GO" id="GO:0005524">
    <property type="term" value="F:ATP binding"/>
    <property type="evidence" value="ECO:0007669"/>
    <property type="project" value="UniProtKB-KW"/>
</dbReference>
<evidence type="ECO:0000256" key="5">
    <source>
        <dbReference type="ARBA" id="ARBA00022806"/>
    </source>
</evidence>
<evidence type="ECO:0000256" key="2">
    <source>
        <dbReference type="ARBA" id="ARBA00012552"/>
    </source>
</evidence>
<dbReference type="PROSITE" id="PS51192">
    <property type="entry name" value="HELICASE_ATP_BIND_1"/>
    <property type="match status" value="1"/>
</dbReference>
<sequence>MESFEQPVDLSSGGGDSNTVILPNKRRSKRKGTNQECERLGKRKTPKMTKSQQRKLQKLEEEKGKALLLSKSIEALGKYKLPESAYSLLQSSKNIGQVESKKEKCRKTVLFSKAGLEVPYTDQPFKKKDGDDASESEPELERTQPRQDPDKSGQVQSMAAQKEIQRTTSVYVNSSQGLVCSRGLVTNGGPAAGSLSKNVISKKHDIPLQESTASRMNDDCEIKETMDRVKGCPKVTSSRKSELLDFSAPRSRIAPTIVHVSRPVEVENARKDLPIVMMEQEIMEAINDHSTVIICGETGCGKTTQVPQFLFETGFGSSRSGLRSGIIGVTQPRRVAVLATAKRVAYELGLHLGKEVGFQVRFDKKIGESSSIKFMTDGILLRELQSDFLLKQYSVIILDEAHERSLSTDILIGMLSRVISVRQEKYVEQQMAVLSGKTVNPGQQVFPLKLVLMSATLRVEDFISSRKLFPDVPPVIEVPTRQFPVTTHFSKRTGVDYTSQAFKKVLAIHKRLPRGGILVFVTGQREVESLCQKLRRASTELVMKRSKGKIGCYATEASKINVEQLDMNEINETFEVHENSAEHQIDRFSSGDEVQDDIYEDELDALYDSETESEVEIIDDNGDPEIDGNGPNVLGETRSIASLKAAFEALAGKTELNSNSDGKQPISVTLDACCHRSQPILGKKSEVDDDNSPGGLHVLPLYAMLPVASQLRIFEEVKEGERLVVVATNVAETSLTIPGVKYIVDTGRVKVKNYNSSNGMETYNIEWISKASADQRKGRAGRTGPGHCYHLYSSAVYNNEFPDFSPPEILKVPVDGVVLLMKSMNIEKVSNFPFPTPPNVTALGEAERCLKALEALDSNGRLTPLGKAMARYPMSPRHSRMLLTVIQIMSKEKNYFRSKLVLAYAIAAAAALSLSNPFVRQFENDSENHDLDQDENSGAPVNNKVLEKQQKLGRKKLKETVKVFREKFSNPISDALSVAYVLQCYELSRSPVKFCNDNALHLKTMEEMSKLRKQLLQLVFNQCGVSGGEKDFSWIFGSLEDVEHVWRVSHDKNPLSLYEEELLGQAICAGWADRVAKRIRGGSGLSEVDRKVHAVRYQACMVEETVFLHRWSSVSNSAPEFLVYTELIQTRRPYMHGVTSVKPEWLVKYAPSLCTFSAPSTDAKEYYEPLTDQVLHYVIPAFGPHLWKLPPHSLPISNYVSRVAVFAYALLEGQVLPCLRRAREFMKAPPASVLGPAAEGQRRAGNLLAKLNIKKIDCCAMLREIWKENPKELHSEIQDWFKESFRKSFATLWSDMLREVILEPHERFSKRHNRRVEVKR</sequence>
<name>A0AAW1X975_RUBAR</name>
<dbReference type="CDD" id="cd17982">
    <property type="entry name" value="DEXHc_DHX37"/>
    <property type="match status" value="1"/>
</dbReference>
<keyword evidence="12" id="KW-1185">Reference proteome</keyword>
<proteinExistence type="inferred from homology"/>
<dbReference type="PANTHER" id="PTHR18934:SF99">
    <property type="entry name" value="ATP-DEPENDENT RNA HELICASE DHX37-RELATED"/>
    <property type="match status" value="1"/>
</dbReference>
<dbReference type="Pfam" id="PF00270">
    <property type="entry name" value="DEAD"/>
    <property type="match status" value="1"/>
</dbReference>
<dbReference type="SMART" id="SM00847">
    <property type="entry name" value="HA2"/>
    <property type="match status" value="1"/>
</dbReference>
<dbReference type="Gene3D" id="1.20.120.1080">
    <property type="match status" value="1"/>
</dbReference>
<gene>
    <name evidence="11" type="ORF">M0R45_019540</name>
</gene>
<dbReference type="InterPro" id="IPR001650">
    <property type="entry name" value="Helicase_C-like"/>
</dbReference>
<dbReference type="InterPro" id="IPR011709">
    <property type="entry name" value="DEAD-box_helicase_OB_fold"/>
</dbReference>
<keyword evidence="6" id="KW-0067">ATP-binding</keyword>
<evidence type="ECO:0000256" key="1">
    <source>
        <dbReference type="ARBA" id="ARBA00008792"/>
    </source>
</evidence>
<evidence type="ECO:0000313" key="11">
    <source>
        <dbReference type="EMBL" id="KAK9932297.1"/>
    </source>
</evidence>
<dbReference type="GO" id="GO:0003724">
    <property type="term" value="F:RNA helicase activity"/>
    <property type="evidence" value="ECO:0007669"/>
    <property type="project" value="UniProtKB-EC"/>
</dbReference>
<dbReference type="Gene3D" id="3.40.50.300">
    <property type="entry name" value="P-loop containing nucleotide triphosphate hydrolases"/>
    <property type="match status" value="3"/>
</dbReference>
<evidence type="ECO:0000259" key="9">
    <source>
        <dbReference type="PROSITE" id="PS51192"/>
    </source>
</evidence>
<dbReference type="EMBL" id="JBEDUW010000004">
    <property type="protein sequence ID" value="KAK9932297.1"/>
    <property type="molecule type" value="Genomic_DNA"/>
</dbReference>
<reference evidence="11 12" key="1">
    <citation type="journal article" date="2023" name="G3 (Bethesda)">
        <title>A chromosome-length genome assembly and annotation of blackberry (Rubus argutus, cv. 'Hillquist').</title>
        <authorList>
            <person name="Bruna T."/>
            <person name="Aryal R."/>
            <person name="Dudchenko O."/>
            <person name="Sargent D.J."/>
            <person name="Mead D."/>
            <person name="Buti M."/>
            <person name="Cavallini A."/>
            <person name="Hytonen T."/>
            <person name="Andres J."/>
            <person name="Pham M."/>
            <person name="Weisz D."/>
            <person name="Mascagni F."/>
            <person name="Usai G."/>
            <person name="Natali L."/>
            <person name="Bassil N."/>
            <person name="Fernandez G.E."/>
            <person name="Lomsadze A."/>
            <person name="Armour M."/>
            <person name="Olukolu B."/>
            <person name="Poorten T."/>
            <person name="Britton C."/>
            <person name="Davik J."/>
            <person name="Ashrafi H."/>
            <person name="Aiden E.L."/>
            <person name="Borodovsky M."/>
            <person name="Worthington M."/>
        </authorList>
    </citation>
    <scope>NUCLEOTIDE SEQUENCE [LARGE SCALE GENOMIC DNA]</scope>
    <source>
        <strain evidence="11">PI 553951</strain>
    </source>
</reference>
<feature type="region of interest" description="Disordered" evidence="8">
    <location>
        <begin position="121"/>
        <end position="162"/>
    </location>
</feature>
<dbReference type="InterPro" id="IPR056371">
    <property type="entry name" value="DHX37-like_C"/>
</dbReference>
<dbReference type="SUPFAM" id="SSF52540">
    <property type="entry name" value="P-loop containing nucleoside triphosphate hydrolases"/>
    <property type="match status" value="1"/>
</dbReference>
<dbReference type="Pfam" id="PF00271">
    <property type="entry name" value="Helicase_C"/>
    <property type="match status" value="1"/>
</dbReference>
<keyword evidence="3" id="KW-0547">Nucleotide-binding</keyword>
<dbReference type="Pfam" id="PF04408">
    <property type="entry name" value="WHD_HA2"/>
    <property type="match status" value="1"/>
</dbReference>
<dbReference type="SMART" id="SM00487">
    <property type="entry name" value="DEXDc"/>
    <property type="match status" value="1"/>
</dbReference>
<dbReference type="PROSITE" id="PS51194">
    <property type="entry name" value="HELICASE_CTER"/>
    <property type="match status" value="1"/>
</dbReference>
<dbReference type="CDD" id="cd18791">
    <property type="entry name" value="SF2_C_RHA"/>
    <property type="match status" value="1"/>
</dbReference>